<evidence type="ECO:0000313" key="2">
    <source>
        <dbReference type="Proteomes" id="UP000240883"/>
    </source>
</evidence>
<accession>A0A2T2NZU5</accession>
<protein>
    <submittedName>
        <fullName evidence="1">Uncharacterized protein</fullName>
    </submittedName>
</protein>
<reference evidence="1 2" key="1">
    <citation type="journal article" date="2018" name="Front. Microbiol.">
        <title>Genome-Wide Analysis of Corynespora cassiicola Leaf Fall Disease Putative Effectors.</title>
        <authorList>
            <person name="Lopez D."/>
            <person name="Ribeiro S."/>
            <person name="Label P."/>
            <person name="Fumanal B."/>
            <person name="Venisse J.S."/>
            <person name="Kohler A."/>
            <person name="de Oliveira R.R."/>
            <person name="Labutti K."/>
            <person name="Lipzen A."/>
            <person name="Lail K."/>
            <person name="Bauer D."/>
            <person name="Ohm R.A."/>
            <person name="Barry K.W."/>
            <person name="Spatafora J."/>
            <person name="Grigoriev I.V."/>
            <person name="Martin F.M."/>
            <person name="Pujade-Renaud V."/>
        </authorList>
    </citation>
    <scope>NUCLEOTIDE SEQUENCE [LARGE SCALE GENOMIC DNA]</scope>
    <source>
        <strain evidence="1 2">Philippines</strain>
    </source>
</reference>
<gene>
    <name evidence="1" type="ORF">BS50DRAFT_270300</name>
</gene>
<organism evidence="1 2">
    <name type="scientific">Corynespora cassiicola Philippines</name>
    <dbReference type="NCBI Taxonomy" id="1448308"/>
    <lineage>
        <taxon>Eukaryota</taxon>
        <taxon>Fungi</taxon>
        <taxon>Dikarya</taxon>
        <taxon>Ascomycota</taxon>
        <taxon>Pezizomycotina</taxon>
        <taxon>Dothideomycetes</taxon>
        <taxon>Pleosporomycetidae</taxon>
        <taxon>Pleosporales</taxon>
        <taxon>Corynesporascaceae</taxon>
        <taxon>Corynespora</taxon>
    </lineage>
</organism>
<dbReference type="EMBL" id="KZ678131">
    <property type="protein sequence ID" value="PSN70954.1"/>
    <property type="molecule type" value="Genomic_DNA"/>
</dbReference>
<sequence>MCHVSALAHTPPLLQSILSVSLLATPSLGPSRDSDVRNFLFFLVAPVPFLLSLGLRSTVPPGAAKSVSVGNAAGRAHRAGSALALGKQHSTAFYERAGKNCSGAAYARKIC</sequence>
<dbReference type="Proteomes" id="UP000240883">
    <property type="component" value="Unassembled WGS sequence"/>
</dbReference>
<name>A0A2T2NZU5_CORCC</name>
<proteinExistence type="predicted"/>
<keyword evidence="2" id="KW-1185">Reference proteome</keyword>
<dbReference type="AlphaFoldDB" id="A0A2T2NZU5"/>
<evidence type="ECO:0000313" key="1">
    <source>
        <dbReference type="EMBL" id="PSN70954.1"/>
    </source>
</evidence>